<dbReference type="SUPFAM" id="SSF82771">
    <property type="entry name" value="GIY-YIG endonuclease"/>
    <property type="match status" value="1"/>
</dbReference>
<evidence type="ECO:0000256" key="1">
    <source>
        <dbReference type="ARBA" id="ARBA00007435"/>
    </source>
</evidence>
<keyword evidence="3" id="KW-0540">Nuclease</keyword>
<dbReference type="Pfam" id="PF01541">
    <property type="entry name" value="GIY-YIG"/>
    <property type="match status" value="1"/>
</dbReference>
<dbReference type="Proteomes" id="UP000575898">
    <property type="component" value="Unassembled WGS sequence"/>
</dbReference>
<dbReference type="InterPro" id="IPR035901">
    <property type="entry name" value="GIY-YIG_endonuc_sf"/>
</dbReference>
<proteinExistence type="inferred from homology"/>
<keyword evidence="3" id="KW-0255">Endonuclease</keyword>
<evidence type="ECO:0000259" key="2">
    <source>
        <dbReference type="PROSITE" id="PS50164"/>
    </source>
</evidence>
<feature type="domain" description="GIY-YIG" evidence="2">
    <location>
        <begin position="11"/>
        <end position="86"/>
    </location>
</feature>
<dbReference type="RefSeq" id="WP_184034416.1">
    <property type="nucleotide sequence ID" value="NZ_JACHHY010000002.1"/>
</dbReference>
<gene>
    <name evidence="3" type="ORF">HNQ59_000363</name>
</gene>
<dbReference type="InterPro" id="IPR000305">
    <property type="entry name" value="GIY-YIG_endonuc"/>
</dbReference>
<dbReference type="AlphaFoldDB" id="A0A840MPC5"/>
<comment type="similarity">
    <text evidence="1">Belongs to the UPF0213 family.</text>
</comment>
<dbReference type="Gene3D" id="3.40.1440.10">
    <property type="entry name" value="GIY-YIG endonuclease"/>
    <property type="match status" value="1"/>
</dbReference>
<organism evidence="3 4">
    <name type="scientific">Chitinivorax tropicus</name>
    <dbReference type="NCBI Taxonomy" id="714531"/>
    <lineage>
        <taxon>Bacteria</taxon>
        <taxon>Pseudomonadati</taxon>
        <taxon>Pseudomonadota</taxon>
        <taxon>Betaproteobacteria</taxon>
        <taxon>Chitinivorax</taxon>
    </lineage>
</organism>
<name>A0A840MPC5_9PROT</name>
<dbReference type="EMBL" id="JACHHY010000002">
    <property type="protein sequence ID" value="MBB5017101.1"/>
    <property type="molecule type" value="Genomic_DNA"/>
</dbReference>
<dbReference type="InterPro" id="IPR050190">
    <property type="entry name" value="UPF0213_domain"/>
</dbReference>
<keyword evidence="3" id="KW-0378">Hydrolase</keyword>
<evidence type="ECO:0000313" key="3">
    <source>
        <dbReference type="EMBL" id="MBB5017101.1"/>
    </source>
</evidence>
<keyword evidence="4" id="KW-1185">Reference proteome</keyword>
<dbReference type="CDD" id="cd10456">
    <property type="entry name" value="GIY-YIG_UPF0213"/>
    <property type="match status" value="1"/>
</dbReference>
<reference evidence="3 4" key="1">
    <citation type="submission" date="2020-08" db="EMBL/GenBank/DDBJ databases">
        <title>Genomic Encyclopedia of Type Strains, Phase IV (KMG-IV): sequencing the most valuable type-strain genomes for metagenomic binning, comparative biology and taxonomic classification.</title>
        <authorList>
            <person name="Goeker M."/>
        </authorList>
    </citation>
    <scope>NUCLEOTIDE SEQUENCE [LARGE SCALE GENOMIC DNA]</scope>
    <source>
        <strain evidence="3 4">DSM 27165</strain>
    </source>
</reference>
<dbReference type="GO" id="GO:0004519">
    <property type="term" value="F:endonuclease activity"/>
    <property type="evidence" value="ECO:0007669"/>
    <property type="project" value="UniProtKB-KW"/>
</dbReference>
<dbReference type="PROSITE" id="PS50164">
    <property type="entry name" value="GIY_YIG"/>
    <property type="match status" value="1"/>
</dbReference>
<sequence>MVADWQNHPAGQWVVYILQCVDGSLYTGVSNHLPRRIREHEQGTGARYTRGRGPLTLRYVEPVESKSQALKRERAIKQLTRSQKLALIEAGEGIDRPARHVCGESVSTG</sequence>
<accession>A0A840MPC5</accession>
<comment type="caution">
    <text evidence="3">The sequence shown here is derived from an EMBL/GenBank/DDBJ whole genome shotgun (WGS) entry which is preliminary data.</text>
</comment>
<evidence type="ECO:0000313" key="4">
    <source>
        <dbReference type="Proteomes" id="UP000575898"/>
    </source>
</evidence>
<protein>
    <submittedName>
        <fullName evidence="3">Putative endonuclease</fullName>
    </submittedName>
</protein>
<dbReference type="PANTHER" id="PTHR34477">
    <property type="entry name" value="UPF0213 PROTEIN YHBQ"/>
    <property type="match status" value="1"/>
</dbReference>
<dbReference type="PANTHER" id="PTHR34477:SF1">
    <property type="entry name" value="UPF0213 PROTEIN YHBQ"/>
    <property type="match status" value="1"/>
</dbReference>